<proteinExistence type="predicted"/>
<evidence type="ECO:0000313" key="3">
    <source>
        <dbReference type="Proteomes" id="UP001168338"/>
    </source>
</evidence>
<keyword evidence="1" id="KW-1133">Transmembrane helix</keyword>
<keyword evidence="2" id="KW-0378">Hydrolase</keyword>
<evidence type="ECO:0000313" key="2">
    <source>
        <dbReference type="EMBL" id="MDN7024298.1"/>
    </source>
</evidence>
<name>A0ABT8M8P5_9EURY</name>
<sequence>MFLACHLFAGVLIGVVLAVHLRDRRLLLFAAAGALLPDLIDKPLGHIVLHDSIDDGRIFMHGLFLALVLLFIGLYLWRRRGSFAAGALACGILSHQILDTMWEVPVSWYYPLLGPYQPGDFPDFLAFALWSEVGSLSEWVFAASSAIVLLLAFRETAEAYLGSRAVALAGRVFPAAPFLSAGMGAVALGLFGAGVESDLLMVGDSPQANLILALAGIGGAAVLTRYRDSAPLAWSGDPRHQLDLVRQAPLDPESGTGGRLHLDDELSIGDEIARDDR</sequence>
<dbReference type="Proteomes" id="UP001168338">
    <property type="component" value="Unassembled WGS sequence"/>
</dbReference>
<feature type="transmembrane region" description="Helical" evidence="1">
    <location>
        <begin position="172"/>
        <end position="195"/>
    </location>
</feature>
<accession>A0ABT8M8P5</accession>
<dbReference type="EMBL" id="VCYH01000003">
    <property type="protein sequence ID" value="MDN7024298.1"/>
    <property type="molecule type" value="Genomic_DNA"/>
</dbReference>
<dbReference type="GO" id="GO:0016787">
    <property type="term" value="F:hydrolase activity"/>
    <property type="evidence" value="ECO:0007669"/>
    <property type="project" value="UniProtKB-KW"/>
</dbReference>
<keyword evidence="1" id="KW-0812">Transmembrane</keyword>
<reference evidence="2" key="1">
    <citation type="submission" date="2019-05" db="EMBL/GenBank/DDBJ databases">
        <title>Methanoculleus sp. FWC-SCC1, a methanogenic archaeon isolated from deep marine cold seep.</title>
        <authorList>
            <person name="Chen Y.-W."/>
            <person name="Chen S.-C."/>
            <person name="Teng N.-H."/>
            <person name="Lai M.-C."/>
        </authorList>
    </citation>
    <scope>NUCLEOTIDE SEQUENCE</scope>
    <source>
        <strain evidence="2">FWC-SCC1</strain>
    </source>
</reference>
<evidence type="ECO:0000256" key="1">
    <source>
        <dbReference type="SAM" id="Phobius"/>
    </source>
</evidence>
<keyword evidence="3" id="KW-1185">Reference proteome</keyword>
<gene>
    <name evidence="2" type="ORF">FGU65_05225</name>
</gene>
<feature type="transmembrane region" description="Helical" evidence="1">
    <location>
        <begin position="207"/>
        <end position="226"/>
    </location>
</feature>
<dbReference type="Pfam" id="PF04307">
    <property type="entry name" value="YdjM"/>
    <property type="match status" value="1"/>
</dbReference>
<protein>
    <submittedName>
        <fullName evidence="2">Metal-dependent hydrolase</fullName>
    </submittedName>
</protein>
<dbReference type="InterPro" id="IPR007404">
    <property type="entry name" value="YdjM-like"/>
</dbReference>
<keyword evidence="1" id="KW-0472">Membrane</keyword>
<comment type="caution">
    <text evidence="2">The sequence shown here is derived from an EMBL/GenBank/DDBJ whole genome shotgun (WGS) entry which is preliminary data.</text>
</comment>
<organism evidence="2 3">
    <name type="scientific">Methanoculleus frigidifontis</name>
    <dbReference type="NCBI Taxonomy" id="2584085"/>
    <lineage>
        <taxon>Archaea</taxon>
        <taxon>Methanobacteriati</taxon>
        <taxon>Methanobacteriota</taxon>
        <taxon>Stenosarchaea group</taxon>
        <taxon>Methanomicrobia</taxon>
        <taxon>Methanomicrobiales</taxon>
        <taxon>Methanomicrobiaceae</taxon>
        <taxon>Methanoculleus</taxon>
    </lineage>
</organism>
<feature type="transmembrane region" description="Helical" evidence="1">
    <location>
        <begin position="58"/>
        <end position="77"/>
    </location>
</feature>